<dbReference type="OrthoDB" id="2690153at2759"/>
<reference evidence="6 7" key="1">
    <citation type="journal article" date="2012" name="PLoS Pathog.">
        <title>Diverse lifestyles and strategies of plant pathogenesis encoded in the genomes of eighteen Dothideomycetes fungi.</title>
        <authorList>
            <person name="Ohm R.A."/>
            <person name="Feau N."/>
            <person name="Henrissat B."/>
            <person name="Schoch C.L."/>
            <person name="Horwitz B.A."/>
            <person name="Barry K.W."/>
            <person name="Condon B.J."/>
            <person name="Copeland A.C."/>
            <person name="Dhillon B."/>
            <person name="Glaser F."/>
            <person name="Hesse C.N."/>
            <person name="Kosti I."/>
            <person name="LaButti K."/>
            <person name="Lindquist E.A."/>
            <person name="Lucas S."/>
            <person name="Salamov A.A."/>
            <person name="Bradshaw R.E."/>
            <person name="Ciuffetti L."/>
            <person name="Hamelin R.C."/>
            <person name="Kema G.H.J."/>
            <person name="Lawrence C."/>
            <person name="Scott J.A."/>
            <person name="Spatafora J.W."/>
            <person name="Turgeon B.G."/>
            <person name="de Wit P.J.G.M."/>
            <person name="Zhong S."/>
            <person name="Goodwin S.B."/>
            <person name="Grigoriev I.V."/>
        </authorList>
    </citation>
    <scope>NUCLEOTIDE SEQUENCE [LARGE SCALE GENOMIC DNA]</scope>
    <source>
        <strain evidence="6 7">UAMH 10762</strain>
    </source>
</reference>
<keyword evidence="3" id="KW-0560">Oxidoreductase</keyword>
<protein>
    <recommendedName>
        <fullName evidence="5">FAD-binding domain-containing protein</fullName>
    </recommendedName>
</protein>
<dbReference type="SUPFAM" id="SSF51905">
    <property type="entry name" value="FAD/NAD(P)-binding domain"/>
    <property type="match status" value="1"/>
</dbReference>
<dbReference type="InterPro" id="IPR036188">
    <property type="entry name" value="FAD/NAD-bd_sf"/>
</dbReference>
<dbReference type="GO" id="GO:0071949">
    <property type="term" value="F:FAD binding"/>
    <property type="evidence" value="ECO:0007669"/>
    <property type="project" value="InterPro"/>
</dbReference>
<evidence type="ECO:0000313" key="6">
    <source>
        <dbReference type="EMBL" id="EMC96067.1"/>
    </source>
</evidence>
<dbReference type="GeneID" id="19108899"/>
<feature type="domain" description="FAD-binding" evidence="5">
    <location>
        <begin position="38"/>
        <end position="402"/>
    </location>
</feature>
<feature type="compositionally biased region" description="Polar residues" evidence="4">
    <location>
        <begin position="9"/>
        <end position="25"/>
    </location>
</feature>
<dbReference type="InterPro" id="IPR050641">
    <property type="entry name" value="RIFMO-like"/>
</dbReference>
<dbReference type="PRINTS" id="PR00420">
    <property type="entry name" value="RNGMNOXGNASE"/>
</dbReference>
<dbReference type="GO" id="GO:0005739">
    <property type="term" value="C:mitochondrion"/>
    <property type="evidence" value="ECO:0007669"/>
    <property type="project" value="TreeGrafter"/>
</dbReference>
<dbReference type="OMA" id="PYERMDP"/>
<dbReference type="PANTHER" id="PTHR43004">
    <property type="entry name" value="TRK SYSTEM POTASSIUM UPTAKE PROTEIN"/>
    <property type="match status" value="1"/>
</dbReference>
<dbReference type="GO" id="GO:0006744">
    <property type="term" value="P:ubiquinone biosynthetic process"/>
    <property type="evidence" value="ECO:0007669"/>
    <property type="project" value="TreeGrafter"/>
</dbReference>
<proteinExistence type="predicted"/>
<evidence type="ECO:0000256" key="2">
    <source>
        <dbReference type="ARBA" id="ARBA00022827"/>
    </source>
</evidence>
<dbReference type="Pfam" id="PF01494">
    <property type="entry name" value="FAD_binding_3"/>
    <property type="match status" value="1"/>
</dbReference>
<evidence type="ECO:0000256" key="4">
    <source>
        <dbReference type="SAM" id="MobiDB-lite"/>
    </source>
</evidence>
<dbReference type="GO" id="GO:0016709">
    <property type="term" value="F:oxidoreductase activity, acting on paired donors, with incorporation or reduction of molecular oxygen, NAD(P)H as one donor, and incorporation of one atom of oxygen"/>
    <property type="evidence" value="ECO:0007669"/>
    <property type="project" value="UniProtKB-ARBA"/>
</dbReference>
<dbReference type="Gene3D" id="3.30.9.10">
    <property type="entry name" value="D-Amino Acid Oxidase, subunit A, domain 2"/>
    <property type="match status" value="1"/>
</dbReference>
<dbReference type="Gene3D" id="3.50.50.60">
    <property type="entry name" value="FAD/NAD(P)-binding domain"/>
    <property type="match status" value="1"/>
</dbReference>
<dbReference type="Proteomes" id="UP000011761">
    <property type="component" value="Unassembled WGS sequence"/>
</dbReference>
<evidence type="ECO:0000256" key="1">
    <source>
        <dbReference type="ARBA" id="ARBA00022630"/>
    </source>
</evidence>
<keyword evidence="1" id="KW-0285">Flavoprotein</keyword>
<dbReference type="EMBL" id="KB445556">
    <property type="protein sequence ID" value="EMC96067.1"/>
    <property type="molecule type" value="Genomic_DNA"/>
</dbReference>
<dbReference type="AlphaFoldDB" id="M2LNW8"/>
<evidence type="ECO:0000256" key="3">
    <source>
        <dbReference type="ARBA" id="ARBA00023002"/>
    </source>
</evidence>
<accession>M2LNW8</accession>
<keyword evidence="2" id="KW-0274">FAD</keyword>
<organism evidence="6 7">
    <name type="scientific">Baudoinia panamericana (strain UAMH 10762)</name>
    <name type="common">Angels' share fungus</name>
    <name type="synonym">Baudoinia compniacensis (strain UAMH 10762)</name>
    <dbReference type="NCBI Taxonomy" id="717646"/>
    <lineage>
        <taxon>Eukaryota</taxon>
        <taxon>Fungi</taxon>
        <taxon>Dikarya</taxon>
        <taxon>Ascomycota</taxon>
        <taxon>Pezizomycotina</taxon>
        <taxon>Dothideomycetes</taxon>
        <taxon>Dothideomycetidae</taxon>
        <taxon>Mycosphaerellales</taxon>
        <taxon>Teratosphaeriaceae</taxon>
        <taxon>Baudoinia</taxon>
    </lineage>
</organism>
<dbReference type="PANTHER" id="PTHR43004:SF6">
    <property type="entry name" value="FAD_NAD(P)-BINDING OXIDOREDUCTASE FAMILY PROTEIN"/>
    <property type="match status" value="1"/>
</dbReference>
<sequence length="634" mass="69710">MAKDPHVARTSSIPIDADNSSNGRTPINGHRHVGELTVPVLIVGAGPVGLLLAKLLTSLDVQCTIIERYASRLAAPKAHALSPRSLEICRQNNLDTHTLRNVGTARRDGYWVNFVATLTGERIGQLPYERMDAEVLHDTPEMIHNVPQPVFETFVQKSISDKVEILRNTSFVSCEERKGLVATTFEDRTTGNLHEITSTYVVACDGAKSKVRSFLGIKCEGEDSYETMMTIHFGADLRPVLGDHVGMLHWIADPAVSGFIIGYDLAGEEVLICNVNTDKHPVATWTADFARSIVTTAIGHDTPFELRSVRPWVLSRKVANQYRKGRVFLQVRYFLRKRSQLTDASAGDAAHAFPPTGGLGLNSGLADAHNLAYKLAAVLQGYAEDSLLDTYESDRRHVAVVNAQQSVKNGKQIFGLLRALGTTTDDTAQARANLHDALAEPVRRAHIDEEVRLQQEHFDNLELHIGYVYGSSNVPPHASQFTAKYVPGARLPHVWIWPSASLYGSLPPPANLAYIEELDADRRRGMQYSSLDLCAYDAFTIIASSSDDCRAAIRSAVQQLRARNVPVRAIWYDEDFTVVPGTHGQIWLATLQLSSGGAVIVRPDQHILSLLQPISSAQDIVEDILSHVGREACA</sequence>
<dbReference type="RefSeq" id="XP_007677305.1">
    <property type="nucleotide sequence ID" value="XM_007679115.1"/>
</dbReference>
<dbReference type="Gene3D" id="3.40.30.120">
    <property type="match status" value="1"/>
</dbReference>
<dbReference type="KEGG" id="bcom:BAUCODRAFT_148901"/>
<evidence type="ECO:0000259" key="5">
    <source>
        <dbReference type="Pfam" id="PF01494"/>
    </source>
</evidence>
<dbReference type="InterPro" id="IPR002938">
    <property type="entry name" value="FAD-bd"/>
</dbReference>
<gene>
    <name evidence="6" type="ORF">BAUCODRAFT_148901</name>
</gene>
<name>M2LNW8_BAUPA</name>
<evidence type="ECO:0000313" key="7">
    <source>
        <dbReference type="Proteomes" id="UP000011761"/>
    </source>
</evidence>
<feature type="region of interest" description="Disordered" evidence="4">
    <location>
        <begin position="1"/>
        <end position="27"/>
    </location>
</feature>
<dbReference type="eggNOG" id="KOG3855">
    <property type="taxonomic scope" value="Eukaryota"/>
</dbReference>
<dbReference type="HOGENOM" id="CLU_009665_14_3_1"/>
<keyword evidence="7" id="KW-1185">Reference proteome</keyword>